<feature type="signal peptide" evidence="2">
    <location>
        <begin position="1"/>
        <end position="17"/>
    </location>
</feature>
<feature type="compositionally biased region" description="Low complexity" evidence="1">
    <location>
        <begin position="115"/>
        <end position="128"/>
    </location>
</feature>
<comment type="caution">
    <text evidence="4">The sequence shown here is derived from an EMBL/GenBank/DDBJ whole genome shotgun (WGS) entry which is preliminary data.</text>
</comment>
<evidence type="ECO:0000256" key="2">
    <source>
        <dbReference type="SAM" id="SignalP"/>
    </source>
</evidence>
<dbReference type="AlphaFoldDB" id="A0A1F6XHX2"/>
<dbReference type="STRING" id="1801773.A3A03_02285"/>
<evidence type="ECO:0000313" key="5">
    <source>
        <dbReference type="Proteomes" id="UP000176629"/>
    </source>
</evidence>
<protein>
    <recommendedName>
        <fullName evidence="3">Peptidoglycan binding-like domain-containing protein</fullName>
    </recommendedName>
</protein>
<reference evidence="4 5" key="1">
    <citation type="journal article" date="2016" name="Nat. Commun.">
        <title>Thousands of microbial genomes shed light on interconnected biogeochemical processes in an aquifer system.</title>
        <authorList>
            <person name="Anantharaman K."/>
            <person name="Brown C.T."/>
            <person name="Hug L.A."/>
            <person name="Sharon I."/>
            <person name="Castelle C.J."/>
            <person name="Probst A.J."/>
            <person name="Thomas B.C."/>
            <person name="Singh A."/>
            <person name="Wilkins M.J."/>
            <person name="Karaoz U."/>
            <person name="Brodie E.L."/>
            <person name="Williams K.H."/>
            <person name="Hubbard S.S."/>
            <person name="Banfield J.F."/>
        </authorList>
    </citation>
    <scope>NUCLEOTIDE SEQUENCE [LARGE SCALE GENOMIC DNA]</scope>
</reference>
<dbReference type="InterPro" id="IPR036366">
    <property type="entry name" value="PGBDSf"/>
</dbReference>
<sequence>MKKLLLILILLPSLALATFNDATLTTDTVISVGSYTLNISGSSAVIESMTVNADNLSVVLGSGSSIAITSPTRNELQTDTTTGVTNTCNSTTSSLSITGVTTVTITPSATICTDPTPSGSSGSRRSTFLPPPPLNNITPPLTNPGGNGNSNFYNLGLTNLRKGSTGDTVKELQKFLNAKLNIGLIIDGIFGPKTRGAVILFQQTNNLVPDGIVGPLTKGKMYN</sequence>
<organism evidence="4 5">
    <name type="scientific">Candidatus Nomurabacteria bacterium RIFCSPLOWO2_01_FULL_40_18</name>
    <dbReference type="NCBI Taxonomy" id="1801773"/>
    <lineage>
        <taxon>Bacteria</taxon>
        <taxon>Candidatus Nomuraibacteriota</taxon>
    </lineage>
</organism>
<dbReference type="SUPFAM" id="SSF47090">
    <property type="entry name" value="PGBD-like"/>
    <property type="match status" value="1"/>
</dbReference>
<evidence type="ECO:0000259" key="3">
    <source>
        <dbReference type="Pfam" id="PF01471"/>
    </source>
</evidence>
<gene>
    <name evidence="4" type="ORF">A3A03_02285</name>
</gene>
<dbReference type="InterPro" id="IPR002477">
    <property type="entry name" value="Peptidoglycan-bd-like"/>
</dbReference>
<keyword evidence="2" id="KW-0732">Signal</keyword>
<dbReference type="InterPro" id="IPR036365">
    <property type="entry name" value="PGBD-like_sf"/>
</dbReference>
<dbReference type="Pfam" id="PF01471">
    <property type="entry name" value="PG_binding_1"/>
    <property type="match status" value="1"/>
</dbReference>
<accession>A0A1F6XHX2</accession>
<feature type="chain" id="PRO_5009527425" description="Peptidoglycan binding-like domain-containing protein" evidence="2">
    <location>
        <begin position="18"/>
        <end position="223"/>
    </location>
</feature>
<dbReference type="Proteomes" id="UP000176629">
    <property type="component" value="Unassembled WGS sequence"/>
</dbReference>
<proteinExistence type="predicted"/>
<dbReference type="Gene3D" id="1.10.101.10">
    <property type="entry name" value="PGBD-like superfamily/PGBD"/>
    <property type="match status" value="1"/>
</dbReference>
<dbReference type="EMBL" id="MFUX01000044">
    <property type="protein sequence ID" value="OGI93531.1"/>
    <property type="molecule type" value="Genomic_DNA"/>
</dbReference>
<feature type="region of interest" description="Disordered" evidence="1">
    <location>
        <begin position="111"/>
        <end position="132"/>
    </location>
</feature>
<evidence type="ECO:0000256" key="1">
    <source>
        <dbReference type="SAM" id="MobiDB-lite"/>
    </source>
</evidence>
<feature type="domain" description="Peptidoglycan binding-like" evidence="3">
    <location>
        <begin position="165"/>
        <end position="221"/>
    </location>
</feature>
<name>A0A1F6XHX2_9BACT</name>
<evidence type="ECO:0000313" key="4">
    <source>
        <dbReference type="EMBL" id="OGI93531.1"/>
    </source>
</evidence>